<keyword evidence="1" id="KW-0732">Signal</keyword>
<sequence>MRCGHLSLLKLRLAIHLSLSLALSTSPDSIRFRTAEEGRRRRRRRRRTKGELLRRDLFFLAFSLLVQSKISALVDSLSLSLEKRANFIGFIVSSLESVTRSKKLLYGSVSPVPVIELLDIVPNETYIFLLGSKAEKNGDVQRRKSCSDKDSSVLRRRDSSGRYSPVICKALTKGFRLFIFFSYEIVGGWLAEGGDNLEPTGASPPIDNLR</sequence>
<protein>
    <submittedName>
        <fullName evidence="2">Uncharacterized protein</fullName>
    </submittedName>
</protein>
<dbReference type="Proteomes" id="UP000290560">
    <property type="component" value="Unassembled WGS sequence"/>
</dbReference>
<dbReference type="AlphaFoldDB" id="A0A445M874"/>
<evidence type="ECO:0000256" key="1">
    <source>
        <dbReference type="SAM" id="SignalP"/>
    </source>
</evidence>
<reference evidence="2" key="1">
    <citation type="journal article" date="2018" name="Data Brief">
        <title>Genome sequence data from 17 accessions of Ensete ventricosum, a staple food crop for millions in Ethiopia.</title>
        <authorList>
            <person name="Yemataw Z."/>
            <person name="Muzemil S."/>
            <person name="Ambachew D."/>
            <person name="Tripathi L."/>
            <person name="Tesfaye K."/>
            <person name="Chala A."/>
            <person name="Farbos A."/>
            <person name="O'Neill P."/>
            <person name="Moore K."/>
            <person name="Grant M."/>
            <person name="Studholme D.J."/>
        </authorList>
    </citation>
    <scope>NUCLEOTIDE SEQUENCE [LARGE SCALE GENOMIC DNA]</scope>
    <source>
        <tissue evidence="2">Leaf</tissue>
    </source>
</reference>
<name>A0A445M874_ENSVE</name>
<evidence type="ECO:0000313" key="2">
    <source>
        <dbReference type="EMBL" id="RZR70452.1"/>
    </source>
</evidence>
<dbReference type="EMBL" id="KV875440">
    <property type="protein sequence ID" value="RZR70452.1"/>
    <property type="molecule type" value="Genomic_DNA"/>
</dbReference>
<proteinExistence type="predicted"/>
<accession>A0A445M874</accession>
<gene>
    <name evidence="2" type="ORF">BHM03_00000058</name>
</gene>
<organism evidence="2">
    <name type="scientific">Ensete ventricosum</name>
    <name type="common">Abyssinian banana</name>
    <name type="synonym">Musa ensete</name>
    <dbReference type="NCBI Taxonomy" id="4639"/>
    <lineage>
        <taxon>Eukaryota</taxon>
        <taxon>Viridiplantae</taxon>
        <taxon>Streptophyta</taxon>
        <taxon>Embryophyta</taxon>
        <taxon>Tracheophyta</taxon>
        <taxon>Spermatophyta</taxon>
        <taxon>Magnoliopsida</taxon>
        <taxon>Liliopsida</taxon>
        <taxon>Zingiberales</taxon>
        <taxon>Musaceae</taxon>
        <taxon>Ensete</taxon>
    </lineage>
</organism>
<feature type="chain" id="PRO_5019484513" evidence="1">
    <location>
        <begin position="23"/>
        <end position="210"/>
    </location>
</feature>
<feature type="signal peptide" evidence="1">
    <location>
        <begin position="1"/>
        <end position="22"/>
    </location>
</feature>